<protein>
    <recommendedName>
        <fullName evidence="4">Pre-C2HC domain-containing protein</fullName>
    </recommendedName>
</protein>
<feature type="region of interest" description="Disordered" evidence="1">
    <location>
        <begin position="25"/>
        <end position="72"/>
    </location>
</feature>
<proteinExistence type="predicted"/>
<feature type="compositionally biased region" description="Basic and acidic residues" evidence="1">
    <location>
        <begin position="57"/>
        <end position="66"/>
    </location>
</feature>
<evidence type="ECO:0000313" key="2">
    <source>
        <dbReference type="EMBL" id="GBP60377.1"/>
    </source>
</evidence>
<dbReference type="EMBL" id="BGZK01000786">
    <property type="protein sequence ID" value="GBP60377.1"/>
    <property type="molecule type" value="Genomic_DNA"/>
</dbReference>
<keyword evidence="3" id="KW-1185">Reference proteome</keyword>
<reference evidence="2 3" key="1">
    <citation type="journal article" date="2019" name="Commun. Biol.">
        <title>The bagworm genome reveals a unique fibroin gene that provides high tensile strength.</title>
        <authorList>
            <person name="Kono N."/>
            <person name="Nakamura H."/>
            <person name="Ohtoshi R."/>
            <person name="Tomita M."/>
            <person name="Numata K."/>
            <person name="Arakawa K."/>
        </authorList>
    </citation>
    <scope>NUCLEOTIDE SEQUENCE [LARGE SCALE GENOMIC DNA]</scope>
</reference>
<dbReference type="AlphaFoldDB" id="A0A4C1XDN3"/>
<accession>A0A4C1XDN3</accession>
<gene>
    <name evidence="2" type="ORF">EVAR_91413_1</name>
</gene>
<feature type="region of interest" description="Disordered" evidence="1">
    <location>
        <begin position="91"/>
        <end position="113"/>
    </location>
</feature>
<evidence type="ECO:0008006" key="4">
    <source>
        <dbReference type="Google" id="ProtNLM"/>
    </source>
</evidence>
<feature type="compositionally biased region" description="Polar residues" evidence="1">
    <location>
        <begin position="27"/>
        <end position="40"/>
    </location>
</feature>
<evidence type="ECO:0000256" key="1">
    <source>
        <dbReference type="SAM" id="MobiDB-lite"/>
    </source>
</evidence>
<evidence type="ECO:0000313" key="3">
    <source>
        <dbReference type="Proteomes" id="UP000299102"/>
    </source>
</evidence>
<organism evidence="2 3">
    <name type="scientific">Eumeta variegata</name>
    <name type="common">Bagworm moth</name>
    <name type="synonym">Eumeta japonica</name>
    <dbReference type="NCBI Taxonomy" id="151549"/>
    <lineage>
        <taxon>Eukaryota</taxon>
        <taxon>Metazoa</taxon>
        <taxon>Ecdysozoa</taxon>
        <taxon>Arthropoda</taxon>
        <taxon>Hexapoda</taxon>
        <taxon>Insecta</taxon>
        <taxon>Pterygota</taxon>
        <taxon>Neoptera</taxon>
        <taxon>Endopterygota</taxon>
        <taxon>Lepidoptera</taxon>
        <taxon>Glossata</taxon>
        <taxon>Ditrysia</taxon>
        <taxon>Tineoidea</taxon>
        <taxon>Psychidae</taxon>
        <taxon>Oiketicinae</taxon>
        <taxon>Eumeta</taxon>
    </lineage>
</organism>
<feature type="region of interest" description="Disordered" evidence="1">
    <location>
        <begin position="318"/>
        <end position="346"/>
    </location>
</feature>
<dbReference type="OrthoDB" id="8123886at2759"/>
<dbReference type="Proteomes" id="UP000299102">
    <property type="component" value="Unassembled WGS sequence"/>
</dbReference>
<comment type="caution">
    <text evidence="2">The sequence shown here is derived from an EMBL/GenBank/DDBJ whole genome shotgun (WGS) entry which is preliminary data.</text>
</comment>
<feature type="compositionally biased region" description="Polar residues" evidence="1">
    <location>
        <begin position="97"/>
        <end position="108"/>
    </location>
</feature>
<sequence length="412" mass="46488">MDSKQLKDFLIRRGYLDLLRDFKMYCSSPTSPDQPNPTSDSEMEVDSNPPNRKPTKRPSESREERFTQVTKRKLHQPRLYTTYGPGFIQLSGKKPKASTSASPVTSLPVSSRRARDVRRQRDLLFKSLAHRREVSLTSRRCARVPKVPKTLLRFNTVRHYHLKCPQYIKGPKLQPTAIPDFRNLSALLATLKVAYHTYSLKEEREVRVVLRGVPKKLSIEKVEEVLIIQDLPVQSVLRITNRTRELLDLVLVTANTAFIDNTTKLMFYNFKTRARCVKCLDDHGTTACTRKKDTDGPPAWVLRKSVGHTANYLSCSRAPKRKPTLNNNKKAPPPVQTAPHRAPARAGTENLSYAKAMAGPHKDPPTNSAPITSPSEDIGALISMISIIDIGEIVLLANEFKTAANPTKRFPY</sequence>
<name>A0A4C1XDN3_EUMVA</name>